<evidence type="ECO:0000313" key="2">
    <source>
        <dbReference type="EMBL" id="OPC81806.1"/>
    </source>
</evidence>
<gene>
    <name evidence="2" type="ORF">B4N89_13450</name>
</gene>
<dbReference type="Proteomes" id="UP000190037">
    <property type="component" value="Unassembled WGS sequence"/>
</dbReference>
<dbReference type="AlphaFoldDB" id="A0A1T3NY78"/>
<protein>
    <submittedName>
        <fullName evidence="2">Uncharacterized protein</fullName>
    </submittedName>
</protein>
<dbReference type="EMBL" id="MWQN01000001">
    <property type="protein sequence ID" value="OPC81806.1"/>
    <property type="molecule type" value="Genomic_DNA"/>
</dbReference>
<evidence type="ECO:0000256" key="1">
    <source>
        <dbReference type="SAM" id="MobiDB-lite"/>
    </source>
</evidence>
<proteinExistence type="predicted"/>
<sequence length="894" mass="93877">MRVDLSVGGTWTDITGDVYLRDAITITRGRADEAARVDAGKCTLTLNNRSGKYSPRNPTSPYYGRIGRNTPIRVTVAAGPTALDLPGTAGARASTPDTAALDITGDIDIRLDATLDNWFTGGTVELIAKWGSGTDRAWRLLVQRGYLYLAWFDSGGAFLQPGTTTAIDLPPTDRLAVRATLDVNNGAGEYTATFYQAPTIAGPWTMIGAPVTGTTGTTALVAGGAPLQIGDLTGFTFTPASGRVHAAQVRNGINGTIVADPQFAAQAAGTTSFVDSAGRAWSVTGTAVGNRATRFVGEVSAWPARWDVSGRDVWVPLQAAGVLRRLGQGASPLDSTLRRRIPSRSPLAYWPMEEERDATRAYSPIANVDPLAVDGFSFAADDTLAGSSALPTINAAASMSATVPTPAVPTGQWCIEFVYFVPADSIPTVGSEIIGWRSAGTAIRWHVTARDGEFFLQAFDDAGGLPVNIAILVDGKFGGWVRQQVSVTQNGSDVDWLIRWDNIGGDAGQLTGTYPGDAGAITSIDTVFGAQLDKTRIGHLAVFATDTTDAYALADHGFNHETAGARIARLAGEEGITARVYGNVDDQVSMGPQRPDTLLTLLQDAADADGGVLYEARDTVALCYRPRTSLYNQTPRLALDYAAPGEVAPPLEPVDDDQAVRNDVTVTRAGGSSARAVDTTTPLSTLPPPTGVGRYDEAITLNLADDTQPADHAGWRLHLGTWNEARYPLVHVDLAAAPHLTAAAITLDVGDRLTIAHPPAWLPPDPIDLIAQGYTETIGAYSWDLGLTCTPAGPWTVGIADTDRVDTDGSELAAAASTTATTLSVAVTDGPLWTTAGTETPFDIRVAGEVMTVTAISGASSPQTFTVVRSVNGVVKPQDAGADVRLARPTVVAL</sequence>
<reference evidence="2 3" key="1">
    <citation type="submission" date="2017-03" db="EMBL/GenBank/DDBJ databases">
        <title>Draft genome sequence of Streptomyces scabrisporus NF3, endophyte isolated from Amphipterygium adstringens.</title>
        <authorList>
            <person name="Vazquez M."/>
            <person name="Ceapa C.D."/>
            <person name="Rodriguez Luna D."/>
            <person name="Sanchez Esquivel S."/>
        </authorList>
    </citation>
    <scope>NUCLEOTIDE SEQUENCE [LARGE SCALE GENOMIC DNA]</scope>
    <source>
        <strain evidence="2 3">NF3</strain>
    </source>
</reference>
<name>A0A1T3NY78_9ACTN</name>
<feature type="region of interest" description="Disordered" evidence="1">
    <location>
        <begin position="669"/>
        <end position="691"/>
    </location>
</feature>
<comment type="caution">
    <text evidence="2">The sequence shown here is derived from an EMBL/GenBank/DDBJ whole genome shotgun (WGS) entry which is preliminary data.</text>
</comment>
<organism evidence="2 3">
    <name type="scientific">Embleya scabrispora</name>
    <dbReference type="NCBI Taxonomy" id="159449"/>
    <lineage>
        <taxon>Bacteria</taxon>
        <taxon>Bacillati</taxon>
        <taxon>Actinomycetota</taxon>
        <taxon>Actinomycetes</taxon>
        <taxon>Kitasatosporales</taxon>
        <taxon>Streptomycetaceae</taxon>
        <taxon>Embleya</taxon>
    </lineage>
</organism>
<accession>A0A1T3NY78</accession>
<evidence type="ECO:0000313" key="3">
    <source>
        <dbReference type="Proteomes" id="UP000190037"/>
    </source>
</evidence>
<dbReference type="STRING" id="159449.B4N89_13450"/>
<keyword evidence="3" id="KW-1185">Reference proteome</keyword>